<dbReference type="GeneID" id="14925138"/>
<name>L8HG82_ACACF</name>
<dbReference type="OMA" id="FKEAWRF"/>
<dbReference type="CDD" id="cd00914">
    <property type="entry name" value="PCD_DCoH_subfamily_b"/>
    <property type="match status" value="1"/>
</dbReference>
<dbReference type="GO" id="GO:0008124">
    <property type="term" value="F:4-alpha-hydroxytetrahydrobiopterin dehydratase activity"/>
    <property type="evidence" value="ECO:0007669"/>
    <property type="project" value="UniProtKB-EC"/>
</dbReference>
<evidence type="ECO:0000256" key="1">
    <source>
        <dbReference type="ARBA" id="ARBA00001554"/>
    </source>
</evidence>
<comment type="catalytic activity">
    <reaction evidence="1">
        <text>(4aS,6R)-4a-hydroxy-L-erythro-5,6,7,8-tetrahydrobiopterin = (6R)-L-erythro-6,7-dihydrobiopterin + H2O</text>
        <dbReference type="Rhea" id="RHEA:11920"/>
        <dbReference type="ChEBI" id="CHEBI:15377"/>
        <dbReference type="ChEBI" id="CHEBI:15642"/>
        <dbReference type="ChEBI" id="CHEBI:43120"/>
        <dbReference type="EC" id="4.2.1.96"/>
    </reaction>
</comment>
<sequence>MSTTAGLSREKLEGEERERRLREEVPFWQQVMCRDAIQRTFTFKDFKEAWRFMNLTAEKAEEMDHHPEWFNVYNRVEVTLATHTCKGVSEYDVVLAKAMDQFALQAAAETLEAEEQKNKQ</sequence>
<dbReference type="NCBIfam" id="NF002018">
    <property type="entry name" value="PRK00823.1-3"/>
    <property type="match status" value="1"/>
</dbReference>
<evidence type="ECO:0000256" key="4">
    <source>
        <dbReference type="ARBA" id="ARBA00023239"/>
    </source>
</evidence>
<dbReference type="OrthoDB" id="277398at2759"/>
<proteinExistence type="inferred from homology"/>
<protein>
    <recommendedName>
        <fullName evidence="3">4a-hydroxytetrahydrobiopterin dehydratase</fullName>
        <ecNumber evidence="3">4.2.1.96</ecNumber>
    </recommendedName>
    <alternativeName>
        <fullName evidence="5">4-alpha-hydroxy-tetrahydropterin dehydratase</fullName>
    </alternativeName>
</protein>
<dbReference type="Proteomes" id="UP000011083">
    <property type="component" value="Unassembled WGS sequence"/>
</dbReference>
<keyword evidence="4" id="KW-0456">Lyase</keyword>
<dbReference type="RefSeq" id="XP_004353663.1">
    <property type="nucleotide sequence ID" value="XM_004353611.1"/>
</dbReference>
<evidence type="ECO:0000313" key="7">
    <source>
        <dbReference type="Proteomes" id="UP000011083"/>
    </source>
</evidence>
<gene>
    <name evidence="6" type="ORF">ACA1_153650</name>
</gene>
<accession>L8HG82</accession>
<dbReference type="AlphaFoldDB" id="L8HG82"/>
<evidence type="ECO:0000256" key="3">
    <source>
        <dbReference type="ARBA" id="ARBA00013252"/>
    </source>
</evidence>
<dbReference type="VEuPathDB" id="AmoebaDB:ACA1_153650"/>
<dbReference type="EMBL" id="KB007837">
    <property type="protein sequence ID" value="ELR24135.1"/>
    <property type="molecule type" value="Genomic_DNA"/>
</dbReference>
<dbReference type="InterPro" id="IPR001533">
    <property type="entry name" value="Pterin_deHydtase"/>
</dbReference>
<evidence type="ECO:0000256" key="2">
    <source>
        <dbReference type="ARBA" id="ARBA00006472"/>
    </source>
</evidence>
<dbReference type="EC" id="4.2.1.96" evidence="3"/>
<dbReference type="PANTHER" id="PTHR12599">
    <property type="entry name" value="PTERIN-4-ALPHA-CARBINOLAMINE DEHYDRATASE"/>
    <property type="match status" value="1"/>
</dbReference>
<dbReference type="InterPro" id="IPR036428">
    <property type="entry name" value="PCD_sf"/>
</dbReference>
<organism evidence="6 7">
    <name type="scientific">Acanthamoeba castellanii (strain ATCC 30010 / Neff)</name>
    <dbReference type="NCBI Taxonomy" id="1257118"/>
    <lineage>
        <taxon>Eukaryota</taxon>
        <taxon>Amoebozoa</taxon>
        <taxon>Discosea</taxon>
        <taxon>Longamoebia</taxon>
        <taxon>Centramoebida</taxon>
        <taxon>Acanthamoebidae</taxon>
        <taxon>Acanthamoeba</taxon>
    </lineage>
</organism>
<keyword evidence="7" id="KW-1185">Reference proteome</keyword>
<dbReference type="Pfam" id="PF01329">
    <property type="entry name" value="Pterin_4a"/>
    <property type="match status" value="1"/>
</dbReference>
<dbReference type="GO" id="GO:0006729">
    <property type="term" value="P:tetrahydrobiopterin biosynthetic process"/>
    <property type="evidence" value="ECO:0007669"/>
    <property type="project" value="InterPro"/>
</dbReference>
<dbReference type="STRING" id="1257118.L8HG82"/>
<evidence type="ECO:0000256" key="5">
    <source>
        <dbReference type="ARBA" id="ARBA00030497"/>
    </source>
</evidence>
<dbReference type="SUPFAM" id="SSF55248">
    <property type="entry name" value="PCD-like"/>
    <property type="match status" value="1"/>
</dbReference>
<dbReference type="PANTHER" id="PTHR12599:SF0">
    <property type="entry name" value="PTERIN-4-ALPHA-CARBINOLAMINE DEHYDRATASE"/>
    <property type="match status" value="1"/>
</dbReference>
<dbReference type="KEGG" id="acan:ACA1_153650"/>
<comment type="similarity">
    <text evidence="2">Belongs to the pterin-4-alpha-carbinolamine dehydratase family.</text>
</comment>
<evidence type="ECO:0000313" key="6">
    <source>
        <dbReference type="EMBL" id="ELR24135.1"/>
    </source>
</evidence>
<dbReference type="Gene3D" id="3.30.1360.20">
    <property type="entry name" value="Transcriptional coactivator/pterin dehydratase"/>
    <property type="match status" value="1"/>
</dbReference>
<reference evidence="6 7" key="1">
    <citation type="journal article" date="2013" name="Genome Biol.">
        <title>Genome of Acanthamoeba castellanii highlights extensive lateral gene transfer and early evolution of tyrosine kinase signaling.</title>
        <authorList>
            <person name="Clarke M."/>
            <person name="Lohan A.J."/>
            <person name="Liu B."/>
            <person name="Lagkouvardos I."/>
            <person name="Roy S."/>
            <person name="Zafar N."/>
            <person name="Bertelli C."/>
            <person name="Schilde C."/>
            <person name="Kianianmomeni A."/>
            <person name="Burglin T.R."/>
            <person name="Frech C."/>
            <person name="Turcotte B."/>
            <person name="Kopec K.O."/>
            <person name="Synnott J.M."/>
            <person name="Choo C."/>
            <person name="Paponov I."/>
            <person name="Finkler A."/>
            <person name="Soon Heng Tan C."/>
            <person name="Hutchins A.P."/>
            <person name="Weinmeier T."/>
            <person name="Rattei T."/>
            <person name="Chu J.S."/>
            <person name="Gimenez G."/>
            <person name="Irimia M."/>
            <person name="Rigden D.J."/>
            <person name="Fitzpatrick D.A."/>
            <person name="Lorenzo-Morales J."/>
            <person name="Bateman A."/>
            <person name="Chiu C.H."/>
            <person name="Tang P."/>
            <person name="Hegemann P."/>
            <person name="Fromm H."/>
            <person name="Raoult D."/>
            <person name="Greub G."/>
            <person name="Miranda-Saavedra D."/>
            <person name="Chen N."/>
            <person name="Nash P."/>
            <person name="Ginger M.L."/>
            <person name="Horn M."/>
            <person name="Schaap P."/>
            <person name="Caler L."/>
            <person name="Loftus B."/>
        </authorList>
    </citation>
    <scope>NUCLEOTIDE SEQUENCE [LARGE SCALE GENOMIC DNA]</scope>
    <source>
        <strain evidence="6 7">Neff</strain>
    </source>
</reference>
<dbReference type="HAMAP" id="MF_00434">
    <property type="entry name" value="Pterin_4_alpha"/>
    <property type="match status" value="1"/>
</dbReference>